<name>A0A259TWX9_9BACT</name>
<keyword evidence="1" id="KW-0472">Membrane</keyword>
<dbReference type="OrthoDB" id="1522971at2"/>
<proteinExistence type="predicted"/>
<evidence type="ECO:0000313" key="3">
    <source>
        <dbReference type="Proteomes" id="UP000216446"/>
    </source>
</evidence>
<dbReference type="RefSeq" id="WP_094546336.1">
    <property type="nucleotide sequence ID" value="NZ_MQWB01000001.1"/>
</dbReference>
<keyword evidence="1" id="KW-0812">Transmembrane</keyword>
<dbReference type="EMBL" id="MQWB01000001">
    <property type="protein sequence ID" value="OZC02265.1"/>
    <property type="molecule type" value="Genomic_DNA"/>
</dbReference>
<organism evidence="2 3">
    <name type="scientific">Rubricoccus marinus</name>
    <dbReference type="NCBI Taxonomy" id="716817"/>
    <lineage>
        <taxon>Bacteria</taxon>
        <taxon>Pseudomonadati</taxon>
        <taxon>Rhodothermota</taxon>
        <taxon>Rhodothermia</taxon>
        <taxon>Rhodothermales</taxon>
        <taxon>Rubricoccaceae</taxon>
        <taxon>Rubricoccus</taxon>
    </lineage>
</organism>
<dbReference type="FunCoup" id="A0A259TWX9">
    <property type="interactions" value="21"/>
</dbReference>
<protein>
    <recommendedName>
        <fullName evidence="4">Cell envelope integrity protein CreD</fullName>
    </recommendedName>
</protein>
<dbReference type="InParanoid" id="A0A259TWX9"/>
<dbReference type="Proteomes" id="UP000216446">
    <property type="component" value="Unassembled WGS sequence"/>
</dbReference>
<keyword evidence="3" id="KW-1185">Reference proteome</keyword>
<gene>
    <name evidence="2" type="ORF">BSZ36_04250</name>
</gene>
<evidence type="ECO:0000256" key="1">
    <source>
        <dbReference type="SAM" id="Phobius"/>
    </source>
</evidence>
<feature type="transmembrane region" description="Helical" evidence="1">
    <location>
        <begin position="397"/>
        <end position="415"/>
    </location>
</feature>
<comment type="caution">
    <text evidence="2">The sequence shown here is derived from an EMBL/GenBank/DDBJ whole genome shotgun (WGS) entry which is preliminary data.</text>
</comment>
<dbReference type="InterPro" id="IPR010364">
    <property type="entry name" value="Uncharacterised_IM_CreD"/>
</dbReference>
<keyword evidence="1" id="KW-1133">Transmembrane helix</keyword>
<dbReference type="AlphaFoldDB" id="A0A259TWX9"/>
<accession>A0A259TWX9</accession>
<feature type="transmembrane region" description="Helical" evidence="1">
    <location>
        <begin position="343"/>
        <end position="363"/>
    </location>
</feature>
<reference evidence="2 3" key="1">
    <citation type="submission" date="2016-11" db="EMBL/GenBank/DDBJ databases">
        <title>Study of marine rhodopsin-containing bacteria.</title>
        <authorList>
            <person name="Yoshizawa S."/>
            <person name="Kumagai Y."/>
            <person name="Kogure K."/>
        </authorList>
    </citation>
    <scope>NUCLEOTIDE SEQUENCE [LARGE SCALE GENOMIC DNA]</scope>
    <source>
        <strain evidence="2 3">SG-29</strain>
    </source>
</reference>
<evidence type="ECO:0000313" key="2">
    <source>
        <dbReference type="EMBL" id="OZC02265.1"/>
    </source>
</evidence>
<feature type="transmembrane region" description="Helical" evidence="1">
    <location>
        <begin position="319"/>
        <end position="337"/>
    </location>
</feature>
<dbReference type="Pfam" id="PF06123">
    <property type="entry name" value="CreD"/>
    <property type="match status" value="2"/>
</dbReference>
<sequence>MTKRIFAISFIFICCCVAWTMLGATVVERTHSQDRDMQLAVGRLWGGEQVQFSPAVSRVETVLENVTRPKEGAPGETETKAEMREVWNATSATSSRIRTQVELEHRRKGLLWYPTYDIAFEGRYGIENETEKPATYDFRFRLPSQAAVFGDVELLVNGDSAEASVDGGALAHRLELEPGESAEIHVGYTSQGTGTWRYELSPTASAQEFASGARGPAGGVATIRDFALTMTTDFADVDFPPGTLSPTEKRKTGKGWSLAWDKGTLVTDAAIGMAMPQKLNPGPWVSRVTFFAPVSLFLFFFAVFVLTLLRGVRLHPMHYFFLGAAFFAFHLLLAYSVDHLSVGVALVISSVVSMGLVVSYMRLVSGLRFALVEVGGAQLVYLVGFACTFFLEGFTGLAVTLLSIATLFIVMQATGRIDWETLLARPDEPPVRRSQPAVSAS</sequence>
<feature type="transmembrane region" description="Helical" evidence="1">
    <location>
        <begin position="290"/>
        <end position="312"/>
    </location>
</feature>
<evidence type="ECO:0008006" key="4">
    <source>
        <dbReference type="Google" id="ProtNLM"/>
    </source>
</evidence>